<sequence length="1124" mass="122326">MPPAPNQYGSISDDKEATLELLPHGPSVNVYDHVTNGDSAKASSVADSPSKWTRHHCISYLLTAGICAVAARYWHHRAELPLPPAAPVDVNADNVAGGEGRVPIPPALSTIDPRSLHFRSVTREGLASPSAAWGDYLVGRDDLDGKKGEGGAKFVPLPTNEWYLNLLSHRAATDPSKAGEVAHVYTIPYILGVSPPSVPDSKDAQMAGIELFLPVMKTGATNMQMVFDKNNGVSLGALVTGEGKMGETSLTSYQVDASETISPLGVSLKWNHVNMKSHIVRGMPYGTVRYGKHDNGTKRSGGVSSSFVLPTILAGNRPRSILIDSDSTTSSSSSDISSPTETIVSSEGDNISSMSNSMLCGTFTGEPVDQDPSHAAPITPTGKPHVYTVEREIIFHLDQSDFTWVVFFSKPVKVQCFSDVIPVVSVPGSNSEVQFRLDVTEVLSGEEKDAAEEDEELVVRMALLSECTTGKSIIKEHCDHLASLGYDTVSSKEKSDDYLSALRRGKNMYAKSPLVGTEFPKEGDNDEDDRVTTIVFDWDATSVYDTSNFHDKESAAASVSSVAASSLRASAVASSTVVELNTNAEDEGSFFMFALPHHLKTLSNTNDATAASADTFSPLCIHTFHGRTCLVKGSVWSLPVSHGKPQSFLADRPPVPNAMPALAEAVNEDIKFELSANVLRGAADTYFLAKILAKVGRIIEITKELQNLQSGNVSYTYPDADKSSIEKSAAAAAEITLPSESDVESMIDDLQAAVEIWLKPGGKENGGGEAEYLYDESWGGFVNCGCNYTFEKEHAGEGTCSNSFPDCPAIDDVNVDFGNGWYNDHHFHYGYKIYAAAIVAKHRPEWGREYYDRVLLYIRDIANPSSRDEYFPTYRQKDWYLGNSWAAGLMSMELSPHGREQESSSEAIAAFEGIALYGSAMIDAFAGDEENLERARLVRNLGEFLTSMEVDAANRYYHVWGVNDNDVKSSTLLSSSDAEVDQHVNTYPSTYTKPVVGMMHETMASFQTWFSNQDVVSYGIQLMPLTAVAERRDDPEWVNLLYPIYEESCQFADEISDGFCSQNGWSIIQSGLLAETGEIEKALDMASNIDDTIYFSDGACGNSLTNTLWFISTRKQVPSNTVQA</sequence>
<evidence type="ECO:0000259" key="10">
    <source>
        <dbReference type="Pfam" id="PF17652"/>
    </source>
</evidence>
<organism evidence="11 12">
    <name type="scientific">Cyclotella cryptica</name>
    <dbReference type="NCBI Taxonomy" id="29204"/>
    <lineage>
        <taxon>Eukaryota</taxon>
        <taxon>Sar</taxon>
        <taxon>Stramenopiles</taxon>
        <taxon>Ochrophyta</taxon>
        <taxon>Bacillariophyta</taxon>
        <taxon>Coscinodiscophyceae</taxon>
        <taxon>Thalassiosirophycidae</taxon>
        <taxon>Stephanodiscales</taxon>
        <taxon>Stephanodiscaceae</taxon>
        <taxon>Cyclotella</taxon>
    </lineage>
</organism>
<name>A0ABD3PB04_9STRA</name>
<evidence type="ECO:0000313" key="11">
    <source>
        <dbReference type="EMBL" id="KAL3784976.1"/>
    </source>
</evidence>
<dbReference type="GO" id="GO:0000272">
    <property type="term" value="P:polysaccharide catabolic process"/>
    <property type="evidence" value="ECO:0007669"/>
    <property type="project" value="UniProtKB-KW"/>
</dbReference>
<evidence type="ECO:0000256" key="7">
    <source>
        <dbReference type="ARBA" id="ARBA00023316"/>
    </source>
</evidence>
<comment type="similarity">
    <text evidence="2">Belongs to the glycosyl hydrolase 81 family.</text>
</comment>
<dbReference type="Pfam" id="PF17652">
    <property type="entry name" value="Glyco_hydro81C"/>
    <property type="match status" value="1"/>
</dbReference>
<evidence type="ECO:0000256" key="5">
    <source>
        <dbReference type="ARBA" id="ARBA00023277"/>
    </source>
</evidence>
<dbReference type="GO" id="GO:0071555">
    <property type="term" value="P:cell wall organization"/>
    <property type="evidence" value="ECO:0007669"/>
    <property type="project" value="UniProtKB-KW"/>
</dbReference>
<keyword evidence="4" id="KW-0378">Hydrolase</keyword>
<keyword evidence="7" id="KW-0961">Cell wall biogenesis/degradation</keyword>
<keyword evidence="6" id="KW-0326">Glycosidase</keyword>
<dbReference type="Gene3D" id="2.70.98.30">
    <property type="entry name" value="Golgi alpha-mannosidase II, domain 4"/>
    <property type="match status" value="1"/>
</dbReference>
<reference evidence="11 12" key="1">
    <citation type="journal article" date="2020" name="G3 (Bethesda)">
        <title>Improved Reference Genome for Cyclotella cryptica CCMP332, a Model for Cell Wall Morphogenesis, Salinity Adaptation, and Lipid Production in Diatoms (Bacillariophyta).</title>
        <authorList>
            <person name="Roberts W.R."/>
            <person name="Downey K.M."/>
            <person name="Ruck E.C."/>
            <person name="Traller J.C."/>
            <person name="Alverson A.J."/>
        </authorList>
    </citation>
    <scope>NUCLEOTIDE SEQUENCE [LARGE SCALE GENOMIC DNA]</scope>
    <source>
        <strain evidence="11 12">CCMP332</strain>
    </source>
</reference>
<evidence type="ECO:0000256" key="1">
    <source>
        <dbReference type="ARBA" id="ARBA00000382"/>
    </source>
</evidence>
<evidence type="ECO:0000256" key="2">
    <source>
        <dbReference type="ARBA" id="ARBA00010730"/>
    </source>
</evidence>
<accession>A0ABD3PB04</accession>
<dbReference type="EC" id="3.2.1.39" evidence="3"/>
<evidence type="ECO:0000313" key="12">
    <source>
        <dbReference type="Proteomes" id="UP001516023"/>
    </source>
</evidence>
<dbReference type="PANTHER" id="PTHR31983">
    <property type="entry name" value="ENDO-1,3(4)-BETA-GLUCANASE 1"/>
    <property type="match status" value="1"/>
</dbReference>
<proteinExistence type="inferred from homology"/>
<evidence type="ECO:0000256" key="4">
    <source>
        <dbReference type="ARBA" id="ARBA00022801"/>
    </source>
</evidence>
<dbReference type="EMBL" id="JABMIG020000225">
    <property type="protein sequence ID" value="KAL3784976.1"/>
    <property type="molecule type" value="Genomic_DNA"/>
</dbReference>
<keyword evidence="12" id="KW-1185">Reference proteome</keyword>
<feature type="region of interest" description="Disordered" evidence="9">
    <location>
        <begin position="323"/>
        <end position="350"/>
    </location>
</feature>
<comment type="caution">
    <text evidence="11">The sequence shown here is derived from an EMBL/GenBank/DDBJ whole genome shotgun (WGS) entry which is preliminary data.</text>
</comment>
<dbReference type="InterPro" id="IPR040720">
    <property type="entry name" value="GH81_C"/>
</dbReference>
<dbReference type="Proteomes" id="UP001516023">
    <property type="component" value="Unassembled WGS sequence"/>
</dbReference>
<evidence type="ECO:0000256" key="8">
    <source>
        <dbReference type="ARBA" id="ARBA00023326"/>
    </source>
</evidence>
<feature type="domain" description="Glycosyl hydrolase family 81 C-terminal" evidence="10">
    <location>
        <begin position="709"/>
        <end position="1057"/>
    </location>
</feature>
<gene>
    <name evidence="11" type="ORF">HJC23_011177</name>
</gene>
<dbReference type="PANTHER" id="PTHR31983:SF0">
    <property type="entry name" value="GLUCAN ENDO-1,3-BETA-D-GLUCOSIDASE 2"/>
    <property type="match status" value="1"/>
</dbReference>
<dbReference type="InterPro" id="IPR005200">
    <property type="entry name" value="Endo-beta-glucanase"/>
</dbReference>
<evidence type="ECO:0000256" key="9">
    <source>
        <dbReference type="SAM" id="MobiDB-lite"/>
    </source>
</evidence>
<protein>
    <recommendedName>
        <fullName evidence="3">glucan endo-1,3-beta-D-glucosidase</fullName>
        <ecNumber evidence="3">3.2.1.39</ecNumber>
    </recommendedName>
</protein>
<dbReference type="AlphaFoldDB" id="A0ABD3PB04"/>
<dbReference type="GO" id="GO:0042973">
    <property type="term" value="F:glucan endo-1,3-beta-D-glucosidase activity"/>
    <property type="evidence" value="ECO:0007669"/>
    <property type="project" value="UniProtKB-EC"/>
</dbReference>
<evidence type="ECO:0000256" key="6">
    <source>
        <dbReference type="ARBA" id="ARBA00023295"/>
    </source>
</evidence>
<keyword evidence="8" id="KW-0624">Polysaccharide degradation</keyword>
<evidence type="ECO:0000256" key="3">
    <source>
        <dbReference type="ARBA" id="ARBA00012780"/>
    </source>
</evidence>
<feature type="compositionally biased region" description="Low complexity" evidence="9">
    <location>
        <begin position="323"/>
        <end position="340"/>
    </location>
</feature>
<comment type="catalytic activity">
    <reaction evidence="1">
        <text>Hydrolysis of (1-&gt;3)-beta-D-glucosidic linkages in (1-&gt;3)-beta-D-glucans.</text>
        <dbReference type="EC" id="3.2.1.39"/>
    </reaction>
</comment>
<feature type="compositionally biased region" description="Polar residues" evidence="9">
    <location>
        <begin position="341"/>
        <end position="350"/>
    </location>
</feature>
<keyword evidence="5" id="KW-0119">Carbohydrate metabolism</keyword>
<dbReference type="PROSITE" id="PS52008">
    <property type="entry name" value="GH81"/>
    <property type="match status" value="1"/>
</dbReference>